<protein>
    <recommendedName>
        <fullName evidence="3">Red chlorophyll catabolite reductase</fullName>
    </recommendedName>
</protein>
<reference evidence="1 2" key="1">
    <citation type="submission" date="2024-02" db="EMBL/GenBank/DDBJ databases">
        <authorList>
            <person name="Vignale AGUSTIN F."/>
            <person name="Sosa J E."/>
            <person name="Modenutti C."/>
        </authorList>
    </citation>
    <scope>NUCLEOTIDE SEQUENCE [LARGE SCALE GENOMIC DNA]</scope>
</reference>
<keyword evidence="2" id="KW-1185">Reference proteome</keyword>
<evidence type="ECO:0000313" key="2">
    <source>
        <dbReference type="Proteomes" id="UP001642360"/>
    </source>
</evidence>
<dbReference type="PANTHER" id="PTHR34685:SF2">
    <property type="entry name" value="RED CHLOROPHYLL CATABOLITE REDUCTASE, CHLOROPLASTIC"/>
    <property type="match status" value="1"/>
</dbReference>
<name>A0ABC8TGU2_9AQUA</name>
<sequence>MDYILGSWIHSNLPSGEALDITSLSAYLNPLTDAPNFLIELIQRRPTSMVLILDLPPRRELVLHPDYLKAFYEDTQLDRHRQFFEKLPEVQPYFSSSLYVRCALSPTAIIVLINGENSEHMEEIVRDHVSPVAKEVLGVWLELCACGERQVGETDRAYLEKRGQMTKRKTLEVDLGSSFPRLFGQEIADRVLGVLREVFNV</sequence>
<evidence type="ECO:0008006" key="3">
    <source>
        <dbReference type="Google" id="ProtNLM"/>
    </source>
</evidence>
<dbReference type="EMBL" id="CAUOFW020004613">
    <property type="protein sequence ID" value="CAK9166498.1"/>
    <property type="molecule type" value="Genomic_DNA"/>
</dbReference>
<dbReference type="InterPro" id="IPR009439">
    <property type="entry name" value="RCC_reductase"/>
</dbReference>
<proteinExistence type="predicted"/>
<gene>
    <name evidence="1" type="ORF">ILEXP_LOCUS35717</name>
</gene>
<accession>A0ABC8TGU2</accession>
<organism evidence="1 2">
    <name type="scientific">Ilex paraguariensis</name>
    <name type="common">yerba mate</name>
    <dbReference type="NCBI Taxonomy" id="185542"/>
    <lineage>
        <taxon>Eukaryota</taxon>
        <taxon>Viridiplantae</taxon>
        <taxon>Streptophyta</taxon>
        <taxon>Embryophyta</taxon>
        <taxon>Tracheophyta</taxon>
        <taxon>Spermatophyta</taxon>
        <taxon>Magnoliopsida</taxon>
        <taxon>eudicotyledons</taxon>
        <taxon>Gunneridae</taxon>
        <taxon>Pentapetalae</taxon>
        <taxon>asterids</taxon>
        <taxon>campanulids</taxon>
        <taxon>Aquifoliales</taxon>
        <taxon>Aquifoliaceae</taxon>
        <taxon>Ilex</taxon>
    </lineage>
</organism>
<dbReference type="AlphaFoldDB" id="A0ABC8TGU2"/>
<dbReference type="Proteomes" id="UP001642360">
    <property type="component" value="Unassembled WGS sequence"/>
</dbReference>
<comment type="caution">
    <text evidence="1">The sequence shown here is derived from an EMBL/GenBank/DDBJ whole genome shotgun (WGS) entry which is preliminary data.</text>
</comment>
<dbReference type="PANTHER" id="PTHR34685">
    <property type="entry name" value="RED CHLOROPHYLL CATABOLITE REDUCTASE, CHLOROPLASTIC"/>
    <property type="match status" value="1"/>
</dbReference>
<evidence type="ECO:0000313" key="1">
    <source>
        <dbReference type="EMBL" id="CAK9166498.1"/>
    </source>
</evidence>
<dbReference type="Pfam" id="PF06405">
    <property type="entry name" value="RCC_reductase"/>
    <property type="match status" value="1"/>
</dbReference>
<dbReference type="Gene3D" id="3.40.1500.20">
    <property type="match status" value="1"/>
</dbReference>